<evidence type="ECO:0000259" key="12">
    <source>
        <dbReference type="Pfam" id="PF00149"/>
    </source>
</evidence>
<evidence type="ECO:0000256" key="11">
    <source>
        <dbReference type="RuleBase" id="RU362119"/>
    </source>
</evidence>
<dbReference type="InterPro" id="IPR006146">
    <property type="entry name" value="5'-Nucleotdase_CS"/>
</dbReference>
<dbReference type="PROSITE" id="PS00786">
    <property type="entry name" value="5_NUCLEOTIDASE_2"/>
    <property type="match status" value="1"/>
</dbReference>
<evidence type="ECO:0000256" key="1">
    <source>
        <dbReference type="ARBA" id="ARBA00000527"/>
    </source>
</evidence>
<comment type="caution">
    <text evidence="14">The sequence shown here is derived from an EMBL/GenBank/DDBJ whole genome shotgun (WGS) entry which is preliminary data.</text>
</comment>
<protein>
    <submittedName>
        <fullName evidence="14">Bifunctional 2',3'-cyclic-nucleotide 2'-phosphodiesterase/3'-nucleotidase</fullName>
    </submittedName>
</protein>
<reference evidence="15" key="1">
    <citation type="journal article" date="2019" name="Int. J. Syst. Evol. Microbiol.">
        <title>The Global Catalogue of Microorganisms (GCM) 10K type strain sequencing project: providing services to taxonomists for standard genome sequencing and annotation.</title>
        <authorList>
            <consortium name="The Broad Institute Genomics Platform"/>
            <consortium name="The Broad Institute Genome Sequencing Center for Infectious Disease"/>
            <person name="Wu L."/>
            <person name="Ma J."/>
        </authorList>
    </citation>
    <scope>NUCLEOTIDE SEQUENCE [LARGE SCALE GENOMIC DNA]</scope>
    <source>
        <strain evidence="15">CCUG 62945</strain>
    </source>
</reference>
<dbReference type="Pfam" id="PF00149">
    <property type="entry name" value="Metallophos"/>
    <property type="match status" value="1"/>
</dbReference>
<evidence type="ECO:0000313" key="14">
    <source>
        <dbReference type="EMBL" id="MFC7421864.1"/>
    </source>
</evidence>
<comment type="subcellular location">
    <subcellularLocation>
        <location evidence="4">Cell envelope</location>
    </subcellularLocation>
</comment>
<dbReference type="Gene3D" id="3.60.21.10">
    <property type="match status" value="1"/>
</dbReference>
<accession>A0ABW2R233</accession>
<proteinExistence type="inferred from homology"/>
<evidence type="ECO:0000259" key="13">
    <source>
        <dbReference type="Pfam" id="PF02872"/>
    </source>
</evidence>
<dbReference type="InterPro" id="IPR006179">
    <property type="entry name" value="5_nucleotidase/apyrase"/>
</dbReference>
<evidence type="ECO:0000256" key="2">
    <source>
        <dbReference type="ARBA" id="ARBA00001730"/>
    </source>
</evidence>
<dbReference type="Gene3D" id="3.90.780.10">
    <property type="entry name" value="5'-Nucleotidase, C-terminal domain"/>
    <property type="match status" value="1"/>
</dbReference>
<dbReference type="PANTHER" id="PTHR11575:SF6">
    <property type="entry name" value="2',3'-CYCLIC-NUCLEOTIDE 2'-PHOSPHODIESTERASE_3'-NUCLEOTIDASE"/>
    <property type="match status" value="1"/>
</dbReference>
<comment type="catalytic activity">
    <reaction evidence="1">
        <text>a ribonucleoside 3'-phosphate + H2O = a ribonucleoside + phosphate</text>
        <dbReference type="Rhea" id="RHEA:10144"/>
        <dbReference type="ChEBI" id="CHEBI:13197"/>
        <dbReference type="ChEBI" id="CHEBI:15377"/>
        <dbReference type="ChEBI" id="CHEBI:18254"/>
        <dbReference type="ChEBI" id="CHEBI:43474"/>
        <dbReference type="EC" id="3.1.3.6"/>
    </reaction>
</comment>
<feature type="domain" description="Calcineurin-like phosphoesterase" evidence="12">
    <location>
        <begin position="46"/>
        <end position="297"/>
    </location>
</feature>
<comment type="similarity">
    <text evidence="5 11">Belongs to the 5'-nucleotidase family.</text>
</comment>
<dbReference type="SUPFAM" id="SSF55816">
    <property type="entry name" value="5'-nucleotidase (syn. UDP-sugar hydrolase), C-terminal domain"/>
    <property type="match status" value="1"/>
</dbReference>
<keyword evidence="10" id="KW-0511">Multifunctional enzyme</keyword>
<evidence type="ECO:0000256" key="6">
    <source>
        <dbReference type="ARBA" id="ARBA00022723"/>
    </source>
</evidence>
<evidence type="ECO:0000256" key="5">
    <source>
        <dbReference type="ARBA" id="ARBA00006654"/>
    </source>
</evidence>
<dbReference type="InterPro" id="IPR036907">
    <property type="entry name" value="5'-Nucleotdase_C_sf"/>
</dbReference>
<evidence type="ECO:0000256" key="3">
    <source>
        <dbReference type="ARBA" id="ARBA00001968"/>
    </source>
</evidence>
<keyword evidence="6" id="KW-0479">Metal-binding</keyword>
<keyword evidence="7 11" id="KW-0732">Signal</keyword>
<feature type="signal peptide" evidence="11">
    <location>
        <begin position="1"/>
        <end position="18"/>
    </location>
</feature>
<comment type="cofactor">
    <cofactor evidence="3">
        <name>a divalent metal cation</name>
        <dbReference type="ChEBI" id="CHEBI:60240"/>
    </cofactor>
</comment>
<evidence type="ECO:0000313" key="15">
    <source>
        <dbReference type="Proteomes" id="UP001596473"/>
    </source>
</evidence>
<dbReference type="PANTHER" id="PTHR11575">
    <property type="entry name" value="5'-NUCLEOTIDASE-RELATED"/>
    <property type="match status" value="1"/>
</dbReference>
<dbReference type="NCBIfam" id="NF006938">
    <property type="entry name" value="PRK09420.1"/>
    <property type="match status" value="1"/>
</dbReference>
<evidence type="ECO:0000256" key="9">
    <source>
        <dbReference type="ARBA" id="ARBA00022801"/>
    </source>
</evidence>
<evidence type="ECO:0000256" key="4">
    <source>
        <dbReference type="ARBA" id="ARBA00004196"/>
    </source>
</evidence>
<name>A0ABW2R233_9NEIS</name>
<dbReference type="EMBL" id="JBHTBQ010000044">
    <property type="protein sequence ID" value="MFC7421864.1"/>
    <property type="molecule type" value="Genomic_DNA"/>
</dbReference>
<dbReference type="PRINTS" id="PR01607">
    <property type="entry name" value="APYRASEFAMLY"/>
</dbReference>
<evidence type="ECO:0000256" key="7">
    <source>
        <dbReference type="ARBA" id="ARBA00022729"/>
    </source>
</evidence>
<gene>
    <name evidence="14" type="ORF">ACFQNF_18545</name>
</gene>
<organism evidence="14 15">
    <name type="scientific">Iodobacter arcticus</name>
    <dbReference type="NCBI Taxonomy" id="590593"/>
    <lineage>
        <taxon>Bacteria</taxon>
        <taxon>Pseudomonadati</taxon>
        <taxon>Pseudomonadota</taxon>
        <taxon>Betaproteobacteria</taxon>
        <taxon>Neisseriales</taxon>
        <taxon>Chitinibacteraceae</taxon>
        <taxon>Iodobacter</taxon>
    </lineage>
</organism>
<comment type="catalytic activity">
    <reaction evidence="2">
        <text>a nucleoside 2',3'-cyclic phosphate + H2O = a nucleoside 3'-phosphate + H(+)</text>
        <dbReference type="Rhea" id="RHEA:19621"/>
        <dbReference type="ChEBI" id="CHEBI:15377"/>
        <dbReference type="ChEBI" id="CHEBI:15378"/>
        <dbReference type="ChEBI" id="CHEBI:66949"/>
        <dbReference type="ChEBI" id="CHEBI:66954"/>
        <dbReference type="EC" id="3.1.4.16"/>
    </reaction>
</comment>
<keyword evidence="8 11" id="KW-0547">Nucleotide-binding</keyword>
<feature type="domain" description="5'-Nucleotidase C-terminal" evidence="13">
    <location>
        <begin position="443"/>
        <end position="577"/>
    </location>
</feature>
<dbReference type="RefSeq" id="WP_380189502.1">
    <property type="nucleotide sequence ID" value="NZ_JBHTBQ010000044.1"/>
</dbReference>
<evidence type="ECO:0000256" key="8">
    <source>
        <dbReference type="ARBA" id="ARBA00022741"/>
    </source>
</evidence>
<dbReference type="InterPro" id="IPR041827">
    <property type="entry name" value="CpdB_N"/>
</dbReference>
<dbReference type="CDD" id="cd07410">
    <property type="entry name" value="MPP_CpdB_N"/>
    <property type="match status" value="1"/>
</dbReference>
<keyword evidence="9 11" id="KW-0378">Hydrolase</keyword>
<dbReference type="Proteomes" id="UP001596473">
    <property type="component" value="Unassembled WGS sequence"/>
</dbReference>
<dbReference type="InterPro" id="IPR004843">
    <property type="entry name" value="Calcineurin-like_PHP"/>
</dbReference>
<dbReference type="Pfam" id="PF02872">
    <property type="entry name" value="5_nucleotid_C"/>
    <property type="match status" value="1"/>
</dbReference>
<sequence length="671" mass="71835">MRITLLASLICSSLVLVACNDSDTDTPVSPPATPTVAAGTKLDLAVLQTTDLHANVLSYDYYKTTEDVTLGFERTATLIDTARQENPNNLLVDDGDTIQGTSLSDFQAQIEPVKCDTQLAIHKVMSAMKYDAGNIGNHEFNYGLKFLGQITGNAMKAGPEAGQNCKGPDFPLVVSNVNNASDGKPLFAPYVILDRTFKTADGKDVKLKVGVIGFTPPGIMNWDKRNLEGKVTVLPVVDAAKKYVPQMRAAGADIVVALSHGGISSAAYSPEMENAVYYLAKDVPGIDAIVSGHSHSYFPDGKNYADIKNVDNVKGLVNGIPTVMSGFWGNTLGVLKLNLTFDGKAWKVTNSQGELKYVSSKDSAGKVTAVPVKTEIAKLVDKEHQGTIKYVSAGVGKSEYRISSFFSQVGPTAAMRLINLAQTDYVAKFVKANLPQYDKLPILSAAAPFKVNFRGTGFTDIMAGDVAIKNIADLYLYPNTLQAVKINGTAVKLWLEKSAEQFNQIDPAKTADQNLINSAFPSYNFDQIDGITYEIDVTKDKGSRIVNLNLDGKALDLKADFIVVTNNYRASGGGGFAGLDGSQIVIDSGGDANRDIIVNYVKEQKTLTLAKQGPVANWRFAKVKTAGKVLFETSADAAAASVAAQDKINNVSLDSTKADKSAAVFSIDLSK</sequence>
<dbReference type="InterPro" id="IPR008334">
    <property type="entry name" value="5'-Nucleotdase_C"/>
</dbReference>
<keyword evidence="15" id="KW-1185">Reference proteome</keyword>
<feature type="chain" id="PRO_5044973479" evidence="11">
    <location>
        <begin position="19"/>
        <end position="671"/>
    </location>
</feature>
<evidence type="ECO:0000256" key="10">
    <source>
        <dbReference type="ARBA" id="ARBA00023268"/>
    </source>
</evidence>
<dbReference type="SUPFAM" id="SSF56300">
    <property type="entry name" value="Metallo-dependent phosphatases"/>
    <property type="match status" value="1"/>
</dbReference>
<dbReference type="InterPro" id="IPR029052">
    <property type="entry name" value="Metallo-depent_PP-like"/>
</dbReference>
<dbReference type="PROSITE" id="PS51257">
    <property type="entry name" value="PROKAR_LIPOPROTEIN"/>
    <property type="match status" value="1"/>
</dbReference>